<evidence type="ECO:0000256" key="1">
    <source>
        <dbReference type="SAM" id="SignalP"/>
    </source>
</evidence>
<protein>
    <submittedName>
        <fullName evidence="2">Uncharacterized protein</fullName>
    </submittedName>
</protein>
<feature type="signal peptide" evidence="1">
    <location>
        <begin position="1"/>
        <end position="26"/>
    </location>
</feature>
<comment type="caution">
    <text evidence="2">The sequence shown here is derived from an EMBL/GenBank/DDBJ whole genome shotgun (WGS) entry which is preliminary data.</text>
</comment>
<sequence length="134" mass="14208">MNILTTRVLTSALFAVSAGVTSAAFAAEADLQQAYKSTDVKSALINVCKTETSKGGKLTAAEVAKYCSCAIESDGKLTNAQKWQIQSTINQKKSPSTLAFVQQQNQALKTCFGPQLTTKLQTLTEAAMKAAQAK</sequence>
<dbReference type="AlphaFoldDB" id="A0AAW8J9J7"/>
<reference evidence="2" key="1">
    <citation type="submission" date="2023-08" db="EMBL/GenBank/DDBJ databases">
        <title>Emergence of clinically-relevant ST2 carbapenem-resistant Acinetobacter baumannii strains in hospital sewages in Zhejiang, East of China.</title>
        <authorList>
            <person name="Kaichao C."/>
            <person name="Zhang R."/>
        </authorList>
    </citation>
    <scope>NUCLEOTIDE SEQUENCE</scope>
    <source>
        <strain evidence="2">M-RB-37</strain>
    </source>
</reference>
<dbReference type="EMBL" id="JAVIDL010000012">
    <property type="protein sequence ID" value="MDQ8935673.1"/>
    <property type="molecule type" value="Genomic_DNA"/>
</dbReference>
<accession>A0AAW8J9J7</accession>
<proteinExistence type="predicted"/>
<evidence type="ECO:0000313" key="3">
    <source>
        <dbReference type="Proteomes" id="UP001243844"/>
    </source>
</evidence>
<gene>
    <name evidence="2" type="ORF">RFH47_08020</name>
</gene>
<name>A0AAW8J9J7_9GAMM</name>
<evidence type="ECO:0000313" key="2">
    <source>
        <dbReference type="EMBL" id="MDQ8935673.1"/>
    </source>
</evidence>
<keyword evidence="1" id="KW-0732">Signal</keyword>
<dbReference type="Proteomes" id="UP001243844">
    <property type="component" value="Unassembled WGS sequence"/>
</dbReference>
<feature type="chain" id="PRO_5043398478" evidence="1">
    <location>
        <begin position="27"/>
        <end position="134"/>
    </location>
</feature>
<dbReference type="RefSeq" id="WP_308981374.1">
    <property type="nucleotide sequence ID" value="NZ_JAVIDL010000012.1"/>
</dbReference>
<organism evidence="2 3">
    <name type="scientific">Acinetobacter rudis</name>
    <dbReference type="NCBI Taxonomy" id="632955"/>
    <lineage>
        <taxon>Bacteria</taxon>
        <taxon>Pseudomonadati</taxon>
        <taxon>Pseudomonadota</taxon>
        <taxon>Gammaproteobacteria</taxon>
        <taxon>Moraxellales</taxon>
        <taxon>Moraxellaceae</taxon>
        <taxon>Acinetobacter</taxon>
    </lineage>
</organism>